<evidence type="ECO:0000313" key="1">
    <source>
        <dbReference type="EMBL" id="KAF5264517.1"/>
    </source>
</evidence>
<dbReference type="AlphaFoldDB" id="A0A8H5ELQ2"/>
<dbReference type="Proteomes" id="UP000558688">
    <property type="component" value="Unassembled WGS sequence"/>
</dbReference>
<organism evidence="1 2">
    <name type="scientific">Fusarium oxysporum</name>
    <name type="common">Fusarium vascular wilt</name>
    <dbReference type="NCBI Taxonomy" id="5507"/>
    <lineage>
        <taxon>Eukaryota</taxon>
        <taxon>Fungi</taxon>
        <taxon>Dikarya</taxon>
        <taxon>Ascomycota</taxon>
        <taxon>Pezizomycotina</taxon>
        <taxon>Sordariomycetes</taxon>
        <taxon>Hypocreomycetidae</taxon>
        <taxon>Hypocreales</taxon>
        <taxon>Nectriaceae</taxon>
        <taxon>Fusarium</taxon>
        <taxon>Fusarium oxysporum species complex</taxon>
    </lineage>
</organism>
<dbReference type="EMBL" id="JAAFOW010000726">
    <property type="protein sequence ID" value="KAF5264517.1"/>
    <property type="molecule type" value="Genomic_DNA"/>
</dbReference>
<gene>
    <name evidence="1" type="ORF">FOXYS1_4702</name>
</gene>
<proteinExistence type="predicted"/>
<sequence>MSHSSRLEKPDVVMVDDMAADNANSDHEKAPQARTIDNIRVLGLTDDDADFYNNVTPEARKTIIRKVVEHLHIIPECQI</sequence>
<evidence type="ECO:0000313" key="2">
    <source>
        <dbReference type="Proteomes" id="UP000558688"/>
    </source>
</evidence>
<protein>
    <submittedName>
        <fullName evidence="1">Uncharacterized protein</fullName>
    </submittedName>
</protein>
<name>A0A8H5ELQ2_FUSOX</name>
<accession>A0A8H5ELQ2</accession>
<reference evidence="1" key="1">
    <citation type="submission" date="2020-02" db="EMBL/GenBank/DDBJ databases">
        <title>Identification and distribution of gene clusters putatively required for synthesis of sphingolipid metabolism inhibitors in phylogenetically diverse species of the filamentous fungus Fusarium.</title>
        <authorList>
            <person name="Kim H.-S."/>
            <person name="Busman M."/>
            <person name="Brown D.W."/>
            <person name="Divon H."/>
            <person name="Uhlig S."/>
            <person name="Proctor R.H."/>
        </authorList>
    </citation>
    <scope>NUCLEOTIDE SEQUENCE [LARGE SCALE GENOMIC DNA]</scope>
    <source>
        <strain evidence="1">NRRL 39464</strain>
    </source>
</reference>
<comment type="caution">
    <text evidence="1">The sequence shown here is derived from an EMBL/GenBank/DDBJ whole genome shotgun (WGS) entry which is preliminary data.</text>
</comment>